<evidence type="ECO:0000259" key="8">
    <source>
        <dbReference type="Pfam" id="PF02687"/>
    </source>
</evidence>
<feature type="transmembrane region" description="Helical" evidence="7">
    <location>
        <begin position="315"/>
        <end position="336"/>
    </location>
</feature>
<keyword evidence="4 7" id="KW-1133">Transmembrane helix</keyword>
<feature type="domain" description="ABC3 transporter permease C-terminal" evidence="8">
    <location>
        <begin position="320"/>
        <end position="427"/>
    </location>
</feature>
<feature type="transmembrane region" description="Helical" evidence="7">
    <location>
        <begin position="741"/>
        <end position="763"/>
    </location>
</feature>
<evidence type="ECO:0000313" key="9">
    <source>
        <dbReference type="EMBL" id="NYS96548.1"/>
    </source>
</evidence>
<feature type="transmembrane region" description="Helical" evidence="7">
    <location>
        <begin position="485"/>
        <end position="505"/>
    </location>
</feature>
<sequence>MLKKTYWLSLLRTFQASWSRFLALLSLLTLSAFVLVGLQLAGPNLETWLSTFKKQQALPQVSILGKLGFSREQELLLRQEAKHQQAAVEFAFLQDVRLQDGRVLRLFSLPHQLAQVWDLQGQLPSLNSEILLGQLASGEFQQGQDLEFDYQGKSRRLVVTGLARSSQLIAAEDFGSSLLGQGKVDLYGFVPATFFQNQKENLAYFRWSNPEQKDLERLESVVAGQAEQSRKAAREDLKRQEAALQQAREQLAYLSASERANLAAGERALKEYREGLARLESQELFAVMEEGEFPGSSSYTYLDTSIASLKKVAQWIPPIFYGVTLLVALTNLLAFVQDERQNLGLLSALGYGPLALVFRFLSYGLLLAFLGAGLGGLLGVGLLAPMIQGILLKRTVFGAIEQSLSWPPFLWSLGLGSLVVLFPLVGLLGSDLQQPTSQLLRPKPPAKGKRIFLEGLPSFWSRLRFNQKLLVRNLFRSKQRMVMTVFGVLGSVALLVAALGLQVSIGSVAEKQFHQVWNYDALLVHRKDQPFHYKQGQSVGLYYQEEELELAQTSGRLQIFTQLPGQKWSDLIRLADWQSGQLLDLDQVGVVLSQPLAEALQVSPGDQVRLAGETWQVGGIAEQYVGYSVYLSVAQMPGAAANAQLWQMPVGQEVAFREAALKDSSTLRLEETALLESFFRDTAQSLNQTMYLVSFLSLGLVVTILVTLTLLNLHERMRELATMKVLGFYLGELQGLLYRELLYLTGLGACLGLGAGYFLHAFLLKQIAPPALVFNRDMGLTPYLLPLILLILVLTGLYFFILKKLKNIPMLDALKSLE</sequence>
<accession>A0A7Z0M691</accession>
<feature type="transmembrane region" description="Helical" evidence="7">
    <location>
        <begin position="408"/>
        <end position="428"/>
    </location>
</feature>
<name>A0A7Z0M691_9STRE</name>
<evidence type="ECO:0000256" key="5">
    <source>
        <dbReference type="ARBA" id="ARBA00023136"/>
    </source>
</evidence>
<keyword evidence="3 7" id="KW-0812">Transmembrane</keyword>
<feature type="transmembrane region" description="Helical" evidence="7">
    <location>
        <begin position="690"/>
        <end position="713"/>
    </location>
</feature>
<dbReference type="RefSeq" id="WP_179925273.1">
    <property type="nucleotide sequence ID" value="NZ_JACBXX010000122.1"/>
</dbReference>
<evidence type="ECO:0000256" key="4">
    <source>
        <dbReference type="ARBA" id="ARBA00022989"/>
    </source>
</evidence>
<keyword evidence="5 7" id="KW-0472">Membrane</keyword>
<keyword evidence="6" id="KW-0175">Coiled coil</keyword>
<evidence type="ECO:0000256" key="1">
    <source>
        <dbReference type="ARBA" id="ARBA00004651"/>
    </source>
</evidence>
<evidence type="ECO:0000256" key="3">
    <source>
        <dbReference type="ARBA" id="ARBA00022692"/>
    </source>
</evidence>
<evidence type="ECO:0000256" key="6">
    <source>
        <dbReference type="SAM" id="Coils"/>
    </source>
</evidence>
<dbReference type="EMBL" id="JACBXX010000122">
    <property type="protein sequence ID" value="NYS96548.1"/>
    <property type="molecule type" value="Genomic_DNA"/>
</dbReference>
<dbReference type="InterPro" id="IPR038766">
    <property type="entry name" value="Membrane_comp_ABC_pdt"/>
</dbReference>
<evidence type="ECO:0000256" key="2">
    <source>
        <dbReference type="ARBA" id="ARBA00022475"/>
    </source>
</evidence>
<dbReference type="InterPro" id="IPR003838">
    <property type="entry name" value="ABC3_permease_C"/>
</dbReference>
<comment type="subcellular location">
    <subcellularLocation>
        <location evidence="1">Cell membrane</location>
        <topology evidence="1">Multi-pass membrane protein</topology>
    </subcellularLocation>
</comment>
<feature type="transmembrane region" description="Helical" evidence="7">
    <location>
        <begin position="783"/>
        <end position="801"/>
    </location>
</feature>
<dbReference type="PANTHER" id="PTHR30287">
    <property type="entry name" value="MEMBRANE COMPONENT OF PREDICTED ABC SUPERFAMILY METABOLITE UPTAKE TRANSPORTER"/>
    <property type="match status" value="1"/>
</dbReference>
<feature type="transmembrane region" description="Helical" evidence="7">
    <location>
        <begin position="367"/>
        <end position="387"/>
    </location>
</feature>
<comment type="caution">
    <text evidence="9">The sequence shown here is derived from an EMBL/GenBank/DDBJ whole genome shotgun (WGS) entry which is preliminary data.</text>
</comment>
<dbReference type="Pfam" id="PF02687">
    <property type="entry name" value="FtsX"/>
    <property type="match status" value="2"/>
</dbReference>
<dbReference type="AlphaFoldDB" id="A0A7Z0M691"/>
<protein>
    <recommendedName>
        <fullName evidence="8">ABC3 transporter permease C-terminal domain-containing protein</fullName>
    </recommendedName>
</protein>
<organism evidence="9 10">
    <name type="scientific">Streptococcus danieliae</name>
    <dbReference type="NCBI Taxonomy" id="747656"/>
    <lineage>
        <taxon>Bacteria</taxon>
        <taxon>Bacillati</taxon>
        <taxon>Bacillota</taxon>
        <taxon>Bacilli</taxon>
        <taxon>Lactobacillales</taxon>
        <taxon>Streptococcaceae</taxon>
        <taxon>Streptococcus</taxon>
    </lineage>
</organism>
<evidence type="ECO:0000256" key="7">
    <source>
        <dbReference type="SAM" id="Phobius"/>
    </source>
</evidence>
<dbReference type="Proteomes" id="UP000589521">
    <property type="component" value="Unassembled WGS sequence"/>
</dbReference>
<keyword evidence="2" id="KW-1003">Cell membrane</keyword>
<feature type="coiled-coil region" evidence="6">
    <location>
        <begin position="223"/>
        <end position="282"/>
    </location>
</feature>
<dbReference type="PANTHER" id="PTHR30287:SF1">
    <property type="entry name" value="INNER MEMBRANE PROTEIN"/>
    <property type="match status" value="1"/>
</dbReference>
<dbReference type="GO" id="GO:0005886">
    <property type="term" value="C:plasma membrane"/>
    <property type="evidence" value="ECO:0007669"/>
    <property type="project" value="UniProtKB-SubCell"/>
</dbReference>
<reference evidence="9 10" key="1">
    <citation type="submission" date="2020-07" db="EMBL/GenBank/DDBJ databases">
        <title>MOT database genomes.</title>
        <authorList>
            <person name="Joseph S."/>
            <person name="Aduse-Opoku J."/>
            <person name="Hashim A."/>
            <person name="Wade W."/>
            <person name="Curtis M."/>
        </authorList>
    </citation>
    <scope>NUCLEOTIDE SEQUENCE [LARGE SCALE GENOMIC DNA]</scope>
    <source>
        <strain evidence="9 10">STR</strain>
    </source>
</reference>
<proteinExistence type="predicted"/>
<gene>
    <name evidence="9" type="ORF">HZY94_05065</name>
</gene>
<evidence type="ECO:0000313" key="10">
    <source>
        <dbReference type="Proteomes" id="UP000589521"/>
    </source>
</evidence>
<feature type="domain" description="ABC3 transporter permease C-terminal" evidence="8">
    <location>
        <begin position="692"/>
        <end position="800"/>
    </location>
</feature>